<evidence type="ECO:0000313" key="2">
    <source>
        <dbReference type="EMBL" id="SVC11654.1"/>
    </source>
</evidence>
<feature type="non-terminal residue" evidence="2">
    <location>
        <position position="1"/>
    </location>
</feature>
<organism evidence="2">
    <name type="scientific">marine metagenome</name>
    <dbReference type="NCBI Taxonomy" id="408172"/>
    <lineage>
        <taxon>unclassified sequences</taxon>
        <taxon>metagenomes</taxon>
        <taxon>ecological metagenomes</taxon>
    </lineage>
</organism>
<accession>A0A382JH46</accession>
<feature type="region of interest" description="Disordered" evidence="1">
    <location>
        <begin position="1"/>
        <end position="38"/>
    </location>
</feature>
<feature type="compositionally biased region" description="Basic and acidic residues" evidence="1">
    <location>
        <begin position="27"/>
        <end position="38"/>
    </location>
</feature>
<proteinExistence type="predicted"/>
<dbReference type="EMBL" id="UINC01074452">
    <property type="protein sequence ID" value="SVC11654.1"/>
    <property type="molecule type" value="Genomic_DNA"/>
</dbReference>
<gene>
    <name evidence="2" type="ORF">METZ01_LOCUS264508</name>
</gene>
<protein>
    <submittedName>
        <fullName evidence="2">Uncharacterized protein</fullName>
    </submittedName>
</protein>
<name>A0A382JH46_9ZZZZ</name>
<reference evidence="2" key="1">
    <citation type="submission" date="2018-05" db="EMBL/GenBank/DDBJ databases">
        <authorList>
            <person name="Lanie J.A."/>
            <person name="Ng W.-L."/>
            <person name="Kazmierczak K.M."/>
            <person name="Andrzejewski T.M."/>
            <person name="Davidsen T.M."/>
            <person name="Wayne K.J."/>
            <person name="Tettelin H."/>
            <person name="Glass J.I."/>
            <person name="Rusch D."/>
            <person name="Podicherti R."/>
            <person name="Tsui H.-C.T."/>
            <person name="Winkler M.E."/>
        </authorList>
    </citation>
    <scope>NUCLEOTIDE SEQUENCE</scope>
</reference>
<sequence length="38" mass="4252">PSDDDDIFEGQPQEEAPGGLPFTAAEEWERNDKTMTEV</sequence>
<evidence type="ECO:0000256" key="1">
    <source>
        <dbReference type="SAM" id="MobiDB-lite"/>
    </source>
</evidence>
<dbReference type="AlphaFoldDB" id="A0A382JH46"/>